<dbReference type="InterPro" id="IPR051172">
    <property type="entry name" value="Chlamydia_OmcB"/>
</dbReference>
<evidence type="ECO:0000313" key="8">
    <source>
        <dbReference type="Proteomes" id="UP000787472"/>
    </source>
</evidence>
<dbReference type="InterPro" id="IPR026466">
    <property type="entry name" value="Fim_isopep_form_D2_dom"/>
</dbReference>
<dbReference type="InterPro" id="IPR047589">
    <property type="entry name" value="DUF11_rpt"/>
</dbReference>
<dbReference type="SUPFAM" id="SSF117074">
    <property type="entry name" value="Hypothetical protein PA1324"/>
    <property type="match status" value="1"/>
</dbReference>
<evidence type="ECO:0000256" key="4">
    <source>
        <dbReference type="SAM" id="MobiDB-lite"/>
    </source>
</evidence>
<dbReference type="NCBIfam" id="TIGR01451">
    <property type="entry name" value="B_ant_repeat"/>
    <property type="match status" value="10"/>
</dbReference>
<dbReference type="PANTHER" id="PTHR34819">
    <property type="entry name" value="LARGE CYSTEINE-RICH PERIPLASMIC PROTEIN OMCB"/>
    <property type="match status" value="1"/>
</dbReference>
<dbReference type="Pfam" id="PF01345">
    <property type="entry name" value="DUF11"/>
    <property type="match status" value="6"/>
</dbReference>
<feature type="domain" description="DUF11" evidence="5">
    <location>
        <begin position="1491"/>
        <end position="1606"/>
    </location>
</feature>
<dbReference type="InterPro" id="IPR033764">
    <property type="entry name" value="Sdr_B"/>
</dbReference>
<feature type="domain" description="DUF11" evidence="5">
    <location>
        <begin position="3216"/>
        <end position="3331"/>
    </location>
</feature>
<evidence type="ECO:0000259" key="5">
    <source>
        <dbReference type="Pfam" id="PF01345"/>
    </source>
</evidence>
<dbReference type="Pfam" id="PF17210">
    <property type="entry name" value="SdrD_B"/>
    <property type="match status" value="1"/>
</dbReference>
<reference evidence="7" key="1">
    <citation type="submission" date="2020-03" db="EMBL/GenBank/DDBJ databases">
        <authorList>
            <person name="Guo F."/>
        </authorList>
    </citation>
    <scope>NUCLEOTIDE SEQUENCE</scope>
    <source>
        <strain evidence="7">JCM 30134</strain>
    </source>
</reference>
<evidence type="ECO:0000256" key="1">
    <source>
        <dbReference type="ARBA" id="ARBA00004613"/>
    </source>
</evidence>
<gene>
    <name evidence="7" type="ORF">G8770_03190</name>
</gene>
<comment type="subcellular location">
    <subcellularLocation>
        <location evidence="1">Secreted</location>
    </subcellularLocation>
</comment>
<dbReference type="SUPFAM" id="SSF49401">
    <property type="entry name" value="Bacterial adhesins"/>
    <property type="match status" value="1"/>
</dbReference>
<dbReference type="InterPro" id="IPR001434">
    <property type="entry name" value="OmcB-like_DUF11"/>
</dbReference>
<feature type="region of interest" description="Disordered" evidence="4">
    <location>
        <begin position="3316"/>
        <end position="3339"/>
    </location>
</feature>
<dbReference type="Gene3D" id="2.60.40.740">
    <property type="match status" value="9"/>
</dbReference>
<dbReference type="EMBL" id="JAAONZ010000002">
    <property type="protein sequence ID" value="NHO64551.1"/>
    <property type="molecule type" value="Genomic_DNA"/>
</dbReference>
<dbReference type="GO" id="GO:0005576">
    <property type="term" value="C:extracellular region"/>
    <property type="evidence" value="ECO:0007669"/>
    <property type="project" value="UniProtKB-SubCell"/>
</dbReference>
<feature type="domain" description="DUF11" evidence="5">
    <location>
        <begin position="3777"/>
        <end position="3897"/>
    </location>
</feature>
<evidence type="ECO:0000259" key="6">
    <source>
        <dbReference type="Pfam" id="PF17210"/>
    </source>
</evidence>
<feature type="domain" description="DUF11" evidence="5">
    <location>
        <begin position="3363"/>
        <end position="3481"/>
    </location>
</feature>
<keyword evidence="2" id="KW-0964">Secreted</keyword>
<evidence type="ECO:0000256" key="2">
    <source>
        <dbReference type="ARBA" id="ARBA00022525"/>
    </source>
</evidence>
<keyword evidence="8" id="KW-1185">Reference proteome</keyword>
<dbReference type="Gene3D" id="2.60.40.10">
    <property type="entry name" value="Immunoglobulins"/>
    <property type="match status" value="1"/>
</dbReference>
<evidence type="ECO:0000313" key="7">
    <source>
        <dbReference type="EMBL" id="NHO64551.1"/>
    </source>
</evidence>
<keyword evidence="3" id="KW-0732">Signal</keyword>
<organism evidence="7 8">
    <name type="scientific">Pseudomaricurvus hydrocarbonicus</name>
    <dbReference type="NCBI Taxonomy" id="1470433"/>
    <lineage>
        <taxon>Bacteria</taxon>
        <taxon>Pseudomonadati</taxon>
        <taxon>Pseudomonadota</taxon>
        <taxon>Gammaproteobacteria</taxon>
        <taxon>Cellvibrionales</taxon>
        <taxon>Cellvibrionaceae</taxon>
        <taxon>Pseudomaricurvus</taxon>
    </lineage>
</organism>
<protein>
    <submittedName>
        <fullName evidence="7">Isopeptide-forming domain-containing fimbrial protein</fullName>
    </submittedName>
</protein>
<dbReference type="Proteomes" id="UP000787472">
    <property type="component" value="Unassembled WGS sequence"/>
</dbReference>
<dbReference type="InterPro" id="IPR013783">
    <property type="entry name" value="Ig-like_fold"/>
</dbReference>
<feature type="compositionally biased region" description="Acidic residues" evidence="4">
    <location>
        <begin position="3324"/>
        <end position="3334"/>
    </location>
</feature>
<feature type="domain" description="SD-repeat containing protein B" evidence="6">
    <location>
        <begin position="3494"/>
        <end position="3567"/>
    </location>
</feature>
<feature type="domain" description="DUF11" evidence="5">
    <location>
        <begin position="3051"/>
        <end position="3181"/>
    </location>
</feature>
<proteinExistence type="predicted"/>
<dbReference type="InterPro" id="IPR008966">
    <property type="entry name" value="Adhesion_dom_sf"/>
</dbReference>
<name>A0A9E5MGE3_9GAMM</name>
<sequence length="4108" mass="425264">MNSKLVIVERAVTSVPGHISVWLRLFLVTLLLGMAGAAQAAKYDSCSADWPLDPDRADGARLIDGSSLPADLSNFGQLALDAPCTIRNFTASNPFEWNISYPDTIQGSLIIFDNVYATGNMSCGNNLDFVALWAVNGTEFTNVSDSCQDFFIPVEKIDKQVPGPYATVGVPFTYTLRIPIMFVQEFSDYCVENPTSAACQAVGDPNQGSPNPLGNIHVWDDLSAAATGAEMSLVSVSAVYGSGPSAGASIAVSNNGSDKLLDFTLPDTVANEQILVSVTVVLDDVPGNTAGTVFTNKAEWEFARNIDTDGDGTADTFFDPLPGESGISGQMIIVAPDLVMEKTTSTPSVGLGQVPFTLDIQNEGLGEAWNITVEDLLPNDTSDNSGVGFCEFDPVAGTGADLQAEVRAADGISVLRTLSAGTDYVVDWGGTTGPDRCTLSFEMTDAGGALLTGEHLVIDFVTQLDSFPLTSPPSGDLTNIAAATSWYNADSSVSGRLEISRTLTNGTPTTTDHEDNEVVTVALSGFYFEKTVENLATGSYPAVTAVPGEQLRYSIRLFNVDENITDIRISDPLTTVASQFSALPTSADIVTCEIRPANAGITQPACSFSGGQLQVVGQGGASLDLPVFHDLVIEFDATLATIGLANGDTVSNQAILEATGITSVTPVPASYPSDDPFVNGVADPTVAGDEDPTVVTIIVPDALDKQNPATTDVVIGETFDYTLTVPATPVAAPLYDVSIVDSLPDNLEFISASALVGATSLTLRDTDNGANNDLVLIETSNAFDIPAGETATVTITVRVRNDGTQNQEGETFFNTASYTYARSNGGAQLNGGSDTTELMTVREPQLEALPKTVTNITLGGNSPAATGHTLEYVVSWENSGSVTAYDVNVTDFLPATLTLDTSFTPLATIGGDDRADDGFVATPLEPGDGSLIWGRINGDNTLDVPVGQTLTITYRVIVSSPSTTALINSVWADWTSLNNTATDERTGAGCPSFLAPDDYCSEESTSSLDFTDGTAFSKTIVADSWDDGGVITTATDGILRVGDKVDFALTATLREGPTASVVVTDTLPAGLEFDSVIAINGNASAPYSSVAPFTHANIGAPAVAGNVITWNIGAITNAVDNNSANDTFEIHYRARVVNSTLTQADSTVLTNAASLSYDSGMVLDSSVDIDVRQPVVAAVSKVDGLGNSYPDSTAPLSVDIATGVMSFELHTCNAPAPAAPAYNVQLVDTLAAELDETSVAIQQVTINGATATDGADYTYTPPAARGGDMTFDLLVPLAADECATINYDVGFHTDVAPNQLWANSVAASEYWSLPTPTTDGEQYAVVGPAEFWMTNTTADPLPVKTVVAPIAPDTDVTIGETVTYAITIPAINAVRNDLQVTDSLPAALVYVNATATVGGTATALTDNTSGQNVDLILAQVPAGEEVVITLNSYVANSAATNAGDVIDNTASYSYSGYTGAVLTSAAAPTLTIVEPTLGISKDVANITSGKTATDPAAGGDLLEYTVTVSNSGNATAFDSSVTDTLPAGLALVAGSATATINGTAVSGFVASPTVAGNDLLWGNANSDATLDIPAGQSLVLTYQVNVTDASAGTLDNSAMADASSLDGVNARERFGDNCPTPVDQNDYCAGPAVASVTTLDTTALAKTVIADSWDDSFSAANDGVLRVGDTVDFQLTLTLREGLTTALTLSDTLPAGLEFDSVLAINSDTSAPYSNAVPFSHTDIAAPSVAGNVITWSLGDISNAIDNNTANDTFVIQYRARVAKDILSQTDSLPLTNAATLNYDAGSVRNASANIEVRQPVISAVTKIDGLGDSYPNPAAPLIVDIINDTVSFELQSCNAALPAAPAYNLQLVDTLASELDEGSIANLQVTINGAAASNNVEYNYTAPAGRGGSMTFDLLEPLAPGQCVTVNYDIGFYADVLSNQYWVNSVAATDYWSLPTPTSVGEQYALAAPAEFWMSNAGSDPLPVKTLVSPLAEVAVGETVTYEIEIPAVSALRNAVVITDTLPSALSYDSASATVAGAPAALTDNTSGQDVNLTLAQIPAGEVAVITLITHVVNDSNTNAGDTFRNEATYTYSGGTPLTSAPSAQLTIVEPSLAITKVVNNLTNPGNPAAGGDLLEYVVTLANSSTATAFDTTVTDTLPNGLALVAGSATAAINSVAVGGFNSNPTVNGADMVWGADNGDDSLDVPAGQSLALTYQVNVTDASVGQFDNSVRSDWTSMEGSNGLERVGDNCPAPTDHNDYCNGPVVATIAALDTTALAKTVLADTWDDAFSSANDGILRVGDYVEFALTLTLREGLTTAVEVTDTLPAGLVFDSVVAINGETSAPYSSVAPFTHTDIAAPAVVGNLITWSIGDITNAINNNATDDSFVIRYRARVANSTLAHTNSTALNNAAALNYDGGTVLNDSAEIEVRQPQIATVTKLDSLGNSYPSAAAPLAVDIANDVMSYELRACNAPTPAAPAYNLQLVDTLEQELDPGTISNVQVTINGAAATAGVDYNTALVSGGGVSASTMTFNLLAPVAAGQCATIRYEVGFYANLAPNQVWSNNVAATQYRSLPAPASDAEQYGAAGQMDFWMTNQVVDPLPVKTVVAPVAPDADVTIGEAVNYEITIAAINAGRTNLQITDSLPASLVYVDASAQVGGVVTALTDNSAGQDVDLTIAQVPAGEDVVVTLNTYVANSALTNAGDSIDNTASYTYGGYTGTPLTSEPAPTLTIVEPSLGIAKQVSNLSNPGAAPVAGDLLRYSITFTAAGGAANDEYSSAFDLTIDDALTLGLLYQPGSAAVDSGSVADPVSSGDGVTTPQTLVWSLADGSADIDVVEGGTVTLTYDVQVLAGVQAGQTLSNSATVQWTGIDGDVSVERDGSTAPAYNDYLAGPAIASLFTRLDVSLVKTVVNETSGQSPATEAEPGDVLRYSLTLTNNSVVAVSNAVFVDELAAEFEPGSLQLINPPAAADVSGTDAAGGAQGTGVVDIRGFILAAQGDAAGGDSVTLEYRARLASVLDSGTAVLNTGYLSGDNLAETPSNTTTTTVISAPQMTVEKTSADLTGDTAILQPGDRLRYTITVTNSGNENATDVTLKDLVPVFTTYVPGSTTLNGMAVSDVAAGQSPLQDGLSIQAAGTATVGVMKADGTTATVTFDVSINDGVVGGTAISNQGFVNGNGVGSGSFDETPSDDPSTPTINDPTVDVVGNAPLLDAHKTVALSVDNDLDGLVDPGDQLRYTIVISNQGSVDASGVSLVDTVPVNTTYVSNSVRLNNQPIGQPDGGVSPLIAGIDIASADGAASGVVSAGSSATVVFEVTVAGSVTPGTVISNQGVVSSTEQDDEPTDADGIDSNGDQPTLIVVGDVQLLTIVEEVFDVNGGVVLAGDELEFVVTVSNIGTLPATDVMISSDLSVPVANQLNFVSGFSTLNGSGNGVTFTDPTLSADYATRFGDLAAGATTVLRFRATADAALSSGTTLTNTSQVVWDSASQTESASASVVIGAPPGEAATVGGRVWHDVNYNLAADSNESLLDSWAVELYRNAVLLATTQTDANGVYQFVGLASNLSSSVQYSIRFIAPGAGVNTALLGVTDSPFVDALQFISGIQVGDNALFDNLNLPVLPNGVVYDSVSRIPVAGASLRMLNASTLQPLPDSCFDDAAQQGQVVAAQGYYRFDVNFSQSACTTANSYLLQVTAPTSDYEAGVSRLIPPQSDETMAAFDVPGCLGGTDDAVPATAELCEVVGLNTAPPLSVEARTSGTNYYLHLALNNSLVPGENQLFNNHIPLDPILDEAVAVRKVAGKLNVSRGDLVPYTITINNNYLAALQDLTLVDTFPAGFKYVQGSARFNGQALEPELLGGQLRWADLDLGLNSESKLELLFIPGAGVSEGEYINRAHVMSTLTNEAVSNTASATVRVVPDPTLDCSDIIGKVFEDTNLNGYPDSGERGIAGARVVSARGLLVTADEHGRFHLTCAAIPNEMRGSNFILKLDERSLPSGYRTTTENPRVVRLTRGKAGKFNFGATLHRVVRLDVAAGVFEPDSTVIRPQWLPRLPLLLNELQKAPSIVRVSYLADVESESLVKKRVAALKQAITDEWQEMDCCYKLNVETEIYWRRGAPPERSGVFE</sequence>
<comment type="caution">
    <text evidence="7">The sequence shown here is derived from an EMBL/GenBank/DDBJ whole genome shotgun (WGS) entry which is preliminary data.</text>
</comment>
<dbReference type="RefSeq" id="WP_167181704.1">
    <property type="nucleotide sequence ID" value="NZ_JAAONZ010000002.1"/>
</dbReference>
<dbReference type="PANTHER" id="PTHR34819:SF3">
    <property type="entry name" value="CELL SURFACE PROTEIN"/>
    <property type="match status" value="1"/>
</dbReference>
<feature type="domain" description="DUF11" evidence="5">
    <location>
        <begin position="708"/>
        <end position="821"/>
    </location>
</feature>
<accession>A0A9E5MGE3</accession>
<evidence type="ECO:0000256" key="3">
    <source>
        <dbReference type="ARBA" id="ARBA00022729"/>
    </source>
</evidence>
<dbReference type="NCBIfam" id="TIGR04226">
    <property type="entry name" value="RrgB_K2N_iso_D2"/>
    <property type="match status" value="8"/>
</dbReference>